<evidence type="ECO:0000259" key="7">
    <source>
        <dbReference type="PROSITE" id="PS50203"/>
    </source>
</evidence>
<dbReference type="InterPro" id="IPR022682">
    <property type="entry name" value="Calpain_domain_III"/>
</dbReference>
<dbReference type="OrthoDB" id="424753at2759"/>
<dbReference type="PANTHER" id="PTHR10183">
    <property type="entry name" value="CALPAIN"/>
    <property type="match status" value="1"/>
</dbReference>
<keyword evidence="3 6" id="KW-0378">Hydrolase</keyword>
<dbReference type="AlphaFoldDB" id="A0A8E0S2J3"/>
<dbReference type="PROSITE" id="PS00139">
    <property type="entry name" value="THIOL_PROTEASE_CYS"/>
    <property type="match status" value="1"/>
</dbReference>
<evidence type="ECO:0000313" key="9">
    <source>
        <dbReference type="Proteomes" id="UP000728185"/>
    </source>
</evidence>
<feature type="active site" evidence="5 6">
    <location>
        <position position="77"/>
    </location>
</feature>
<keyword evidence="9" id="KW-1185">Reference proteome</keyword>
<dbReference type="InterPro" id="IPR022684">
    <property type="entry name" value="Calpain_cysteine_protease"/>
</dbReference>
<protein>
    <submittedName>
        <fullName evidence="8">Calpain-5</fullName>
    </submittedName>
</protein>
<dbReference type="PANTHER" id="PTHR10183:SF379">
    <property type="entry name" value="CALPAIN-5"/>
    <property type="match status" value="1"/>
</dbReference>
<evidence type="ECO:0000256" key="2">
    <source>
        <dbReference type="ARBA" id="ARBA00022670"/>
    </source>
</evidence>
<dbReference type="PRINTS" id="PR00704">
    <property type="entry name" value="CALPAIN"/>
</dbReference>
<dbReference type="CDD" id="cd00044">
    <property type="entry name" value="CysPc"/>
    <property type="match status" value="1"/>
</dbReference>
<dbReference type="Pfam" id="PF01067">
    <property type="entry name" value="Calpain_III"/>
    <property type="match status" value="1"/>
</dbReference>
<comment type="caution">
    <text evidence="8">The sequence shown here is derived from an EMBL/GenBank/DDBJ whole genome shotgun (WGS) entry which is preliminary data.</text>
</comment>
<dbReference type="GO" id="GO:0005737">
    <property type="term" value="C:cytoplasm"/>
    <property type="evidence" value="ECO:0007669"/>
    <property type="project" value="TreeGrafter"/>
</dbReference>
<dbReference type="InterPro" id="IPR000169">
    <property type="entry name" value="Pept_cys_AS"/>
</dbReference>
<dbReference type="GO" id="GO:0004198">
    <property type="term" value="F:calcium-dependent cysteine-type endopeptidase activity"/>
    <property type="evidence" value="ECO:0007669"/>
    <property type="project" value="InterPro"/>
</dbReference>
<evidence type="ECO:0000313" key="8">
    <source>
        <dbReference type="EMBL" id="KAA0199826.1"/>
    </source>
</evidence>
<evidence type="ECO:0000256" key="6">
    <source>
        <dbReference type="PROSITE-ProRule" id="PRU00239"/>
    </source>
</evidence>
<dbReference type="Pfam" id="PF00648">
    <property type="entry name" value="Peptidase_C2"/>
    <property type="match status" value="1"/>
</dbReference>
<comment type="similarity">
    <text evidence="1">Belongs to the peptidase C2 family.</text>
</comment>
<accession>A0A8E0S2J3</accession>
<keyword evidence="4 6" id="KW-0788">Thiol protease</keyword>
<dbReference type="InterPro" id="IPR038765">
    <property type="entry name" value="Papain-like_cys_pep_sf"/>
</dbReference>
<evidence type="ECO:0000256" key="4">
    <source>
        <dbReference type="ARBA" id="ARBA00022807"/>
    </source>
</evidence>
<dbReference type="SMART" id="SM00230">
    <property type="entry name" value="CysPc"/>
    <property type="match status" value="1"/>
</dbReference>
<feature type="active site" evidence="5 6">
    <location>
        <position position="303"/>
    </location>
</feature>
<dbReference type="SUPFAM" id="SSF49758">
    <property type="entry name" value="Calpain large subunit, middle domain (domain III)"/>
    <property type="match status" value="1"/>
</dbReference>
<evidence type="ECO:0000256" key="5">
    <source>
        <dbReference type="PIRSR" id="PIRSR622684-1"/>
    </source>
</evidence>
<dbReference type="SUPFAM" id="SSF54001">
    <property type="entry name" value="Cysteine proteinases"/>
    <property type="match status" value="1"/>
</dbReference>
<organism evidence="8 9">
    <name type="scientific">Fasciolopsis buskii</name>
    <dbReference type="NCBI Taxonomy" id="27845"/>
    <lineage>
        <taxon>Eukaryota</taxon>
        <taxon>Metazoa</taxon>
        <taxon>Spiralia</taxon>
        <taxon>Lophotrochozoa</taxon>
        <taxon>Platyhelminthes</taxon>
        <taxon>Trematoda</taxon>
        <taxon>Digenea</taxon>
        <taxon>Plagiorchiida</taxon>
        <taxon>Echinostomata</taxon>
        <taxon>Echinostomatoidea</taxon>
        <taxon>Fasciolidae</taxon>
        <taxon>Fasciolopsis</taxon>
    </lineage>
</organism>
<reference evidence="8" key="1">
    <citation type="submission" date="2019-05" db="EMBL/GenBank/DDBJ databases">
        <title>Annotation for the trematode Fasciolopsis buski.</title>
        <authorList>
            <person name="Choi Y.-J."/>
        </authorList>
    </citation>
    <scope>NUCLEOTIDE SEQUENCE</scope>
    <source>
        <strain evidence="8">HT</strain>
        <tissue evidence="8">Whole worm</tissue>
    </source>
</reference>
<evidence type="ECO:0000256" key="1">
    <source>
        <dbReference type="ARBA" id="ARBA00007623"/>
    </source>
</evidence>
<dbReference type="Gene3D" id="3.90.70.10">
    <property type="entry name" value="Cysteine proteinases"/>
    <property type="match status" value="1"/>
</dbReference>
<dbReference type="PROSITE" id="PS50203">
    <property type="entry name" value="CALPAIN_CAT"/>
    <property type="match status" value="1"/>
</dbReference>
<name>A0A8E0S2J3_9TREM</name>
<evidence type="ECO:0000256" key="3">
    <source>
        <dbReference type="ARBA" id="ARBA00022801"/>
    </source>
</evidence>
<feature type="domain" description="Calpain catalytic" evidence="7">
    <location>
        <begin position="21"/>
        <end position="352"/>
    </location>
</feature>
<dbReference type="InterPro" id="IPR036213">
    <property type="entry name" value="Calpain_III_sf"/>
</dbReference>
<dbReference type="EMBL" id="LUCM01000900">
    <property type="protein sequence ID" value="KAA0199826.1"/>
    <property type="molecule type" value="Genomic_DNA"/>
</dbReference>
<proteinExistence type="inferred from homology"/>
<dbReference type="Proteomes" id="UP000728185">
    <property type="component" value="Unassembled WGS sequence"/>
</dbReference>
<keyword evidence="2 6" id="KW-0645">Protease</keyword>
<dbReference type="GO" id="GO:0006508">
    <property type="term" value="P:proteolysis"/>
    <property type="evidence" value="ECO:0007669"/>
    <property type="project" value="UniProtKB-KW"/>
</dbReference>
<dbReference type="InterPro" id="IPR001300">
    <property type="entry name" value="Peptidase_C2_calpain_cat"/>
</dbReference>
<gene>
    <name evidence="8" type="ORF">FBUS_01890</name>
</gene>
<feature type="active site" evidence="5 6">
    <location>
        <position position="265"/>
    </location>
</feature>
<sequence length="728" mass="82264">MNYRDQEVSQIRLRCTRTGTLFTDPEFPACFSSLACDQEKLENLNVCWRRPTEICTHPRLMNYIRPSPARQGRLGNCWFVAACACLMRNPSVLRTVLITPRYNHWDNYCGAFEFRFWRFGVWVTVVVDDRLPTLDGELLYCRAYQADEFWCSLFEKAYAKLLGSYEALEGGELADALVDFTGGFPECLKFCQGKVSGLSVEENCFNEFNESNGFQRRAFDSWNNEKLFDTLTRYHLNGSLIAAAISGDYTTEEEEETELGLVIGHAYAVIRMCAFPAAKISSIGGDCAIVNQTRSVLLVCLTNPWGHGQWKGAFSRGSPIEANRTTHLNTFTHVQFVANSLYRNSRAVWMRLCLERGRYCVIPTTFYPNCQADFMLRLVGVPPLSAFELDNEMRFCKSSARPTRSKIHNYVNAPRKLPVRRRLVFSRRIRNWFCSVGDLLQWGYSVSANPPLPSTVMDNINSVVRITLVDFVLQPLSVASVALQVNRSDLKPDGPLGSPVFYARLIHTGKTVESGLHVSKLTGRRMAHGLVRFDEAFLFEVGRDGNDSEDIHVEVYIRQTSFDELHSKGTITIPSLRQLHQQSHQIALYPTGKRTSIRAFSSVCHRAPPISECLSSTSKISDKIGYVMDLSISSSQHDLKVVKQSKHLDHSIGVVYRSAFEQSEKLLNTFADGESISSASSCRADDDDDDDFDDNSIPTECYQDLSQKWNDGRCGLLNVEISPLYTNL</sequence>